<reference evidence="7 8" key="1">
    <citation type="submission" date="2024-03" db="EMBL/GenBank/DDBJ databases">
        <title>Human intestinal bacterial collection.</title>
        <authorList>
            <person name="Pauvert C."/>
            <person name="Hitch T.C.A."/>
            <person name="Clavel T."/>
        </authorList>
    </citation>
    <scope>NUCLEOTIDE SEQUENCE [LARGE SCALE GENOMIC DNA]</scope>
    <source>
        <strain evidence="7 8">CLA-SR-H021</strain>
    </source>
</reference>
<dbReference type="InterPro" id="IPR003660">
    <property type="entry name" value="HAMP_dom"/>
</dbReference>
<dbReference type="InterPro" id="IPR036890">
    <property type="entry name" value="HATPase_C_sf"/>
</dbReference>
<evidence type="ECO:0000256" key="2">
    <source>
        <dbReference type="ARBA" id="ARBA00022553"/>
    </source>
</evidence>
<feature type="transmembrane region" description="Helical" evidence="5">
    <location>
        <begin position="14"/>
        <end position="37"/>
    </location>
</feature>
<dbReference type="EMBL" id="JBBMFM010000095">
    <property type="protein sequence ID" value="MEQ2427253.1"/>
    <property type="molecule type" value="Genomic_DNA"/>
</dbReference>
<keyword evidence="8" id="KW-1185">Reference proteome</keyword>
<dbReference type="Gene3D" id="3.30.565.10">
    <property type="entry name" value="Histidine kinase-like ATPase, C-terminal domain"/>
    <property type="match status" value="1"/>
</dbReference>
<dbReference type="SMART" id="SM00387">
    <property type="entry name" value="HATPase_c"/>
    <property type="match status" value="1"/>
</dbReference>
<dbReference type="InterPro" id="IPR003594">
    <property type="entry name" value="HATPase_dom"/>
</dbReference>
<keyword evidence="5" id="KW-0812">Transmembrane</keyword>
<proteinExistence type="predicted"/>
<evidence type="ECO:0000256" key="5">
    <source>
        <dbReference type="SAM" id="Phobius"/>
    </source>
</evidence>
<accession>A0ABV1DA48</accession>
<name>A0ABV1DA48_9FIRM</name>
<organism evidence="7 8">
    <name type="scientific">Enterocloster hominis</name>
    <name type="common">ex Hitch et al. 2024</name>
    <dbReference type="NCBI Taxonomy" id="1917870"/>
    <lineage>
        <taxon>Bacteria</taxon>
        <taxon>Bacillati</taxon>
        <taxon>Bacillota</taxon>
        <taxon>Clostridia</taxon>
        <taxon>Lachnospirales</taxon>
        <taxon>Lachnospiraceae</taxon>
        <taxon>Enterocloster</taxon>
    </lineage>
</organism>
<dbReference type="SUPFAM" id="SSF55874">
    <property type="entry name" value="ATPase domain of HSP90 chaperone/DNA topoisomerase II/histidine kinase"/>
    <property type="match status" value="1"/>
</dbReference>
<keyword evidence="2" id="KW-0597">Phosphoprotein</keyword>
<dbReference type="PANTHER" id="PTHR34220:SF7">
    <property type="entry name" value="SENSOR HISTIDINE KINASE YPDA"/>
    <property type="match status" value="1"/>
</dbReference>
<dbReference type="InterPro" id="IPR010559">
    <property type="entry name" value="Sig_transdc_His_kin_internal"/>
</dbReference>
<dbReference type="PROSITE" id="PS50885">
    <property type="entry name" value="HAMP"/>
    <property type="match status" value="1"/>
</dbReference>
<evidence type="ECO:0000256" key="1">
    <source>
        <dbReference type="ARBA" id="ARBA00004370"/>
    </source>
</evidence>
<dbReference type="RefSeq" id="WP_040381200.1">
    <property type="nucleotide sequence ID" value="NZ_JBBMFM010000095.1"/>
</dbReference>
<dbReference type="Pfam" id="PF02518">
    <property type="entry name" value="HATPase_c"/>
    <property type="match status" value="1"/>
</dbReference>
<evidence type="ECO:0000259" key="6">
    <source>
        <dbReference type="PROSITE" id="PS50885"/>
    </source>
</evidence>
<keyword evidence="5" id="KW-1133">Transmembrane helix</keyword>
<dbReference type="Gene3D" id="6.10.340.10">
    <property type="match status" value="1"/>
</dbReference>
<comment type="caution">
    <text evidence="7">The sequence shown here is derived from an EMBL/GenBank/DDBJ whole genome shotgun (WGS) entry which is preliminary data.</text>
</comment>
<protein>
    <submittedName>
        <fullName evidence="7">Histidine kinase</fullName>
    </submittedName>
</protein>
<keyword evidence="5" id="KW-0472">Membrane</keyword>
<gene>
    <name evidence="7" type="ORF">WMQ36_20010</name>
</gene>
<evidence type="ECO:0000313" key="8">
    <source>
        <dbReference type="Proteomes" id="UP001454086"/>
    </source>
</evidence>
<keyword evidence="3" id="KW-0808">Transferase</keyword>
<evidence type="ECO:0000313" key="7">
    <source>
        <dbReference type="EMBL" id="MEQ2427253.1"/>
    </source>
</evidence>
<evidence type="ECO:0000256" key="4">
    <source>
        <dbReference type="ARBA" id="ARBA00022777"/>
    </source>
</evidence>
<comment type="subcellular location">
    <subcellularLocation>
        <location evidence="1">Membrane</location>
    </subcellularLocation>
</comment>
<feature type="transmembrane region" description="Helical" evidence="5">
    <location>
        <begin position="294"/>
        <end position="317"/>
    </location>
</feature>
<dbReference type="GO" id="GO:0016301">
    <property type="term" value="F:kinase activity"/>
    <property type="evidence" value="ECO:0007669"/>
    <property type="project" value="UniProtKB-KW"/>
</dbReference>
<dbReference type="PANTHER" id="PTHR34220">
    <property type="entry name" value="SENSOR HISTIDINE KINASE YPDA"/>
    <property type="match status" value="1"/>
</dbReference>
<dbReference type="Proteomes" id="UP001454086">
    <property type="component" value="Unassembled WGS sequence"/>
</dbReference>
<keyword evidence="4 7" id="KW-0418">Kinase</keyword>
<feature type="domain" description="HAMP" evidence="6">
    <location>
        <begin position="318"/>
        <end position="371"/>
    </location>
</feature>
<dbReference type="Pfam" id="PF06580">
    <property type="entry name" value="His_kinase"/>
    <property type="match status" value="1"/>
</dbReference>
<sequence length="591" mass="68389">MEQPGNRIHFRKTLYCKMIVVTLLLGITFFIALLWIYKASCSRFEEELTYHSDTLTGQICQNVDITLKELAEKTVPLTATNERFGALLSGVREEDKGKEIPFQRLRIRNHLEEMLSINDDINWIAVIDRRNEVYMAYRDSRPKSAVPGSIELLSLYMDNKENLSDRPGNIVWLTSANEDGIVLMRSLFDTNTMQFCGYIAAEVKNKSLKAIFEHIDSSKVGSFTLYDRNGIPIYSTDPSYGQGTWSGEDLPNTEQSSQGRQRSYLYAEYPINRGKLKIAHVIDMTEKNKRFSDLLYLISGIGLLVFLVIIISLWLMFGNMAKNLKILLENIHRVSKGDFELEPTLFRKGDEMDVLAFNIQEMSGRIKALMDQVVRDKEIQQQNQYQLLEFRYHELQSQVNPHFLFNILQSINGIAQINGDRQVSRLICMLSKFFRGNLERRNVSCQLREELEYSKNYLELYKDIYPDRLDIEWDVDERFLDVGIPTYILQPIVENSLVHGMEPMIGTCTIRIRIREQGGCLVISVWDDGQGITPEKLKQLMAGTGESRHIGIRNVQDRIQMLYGKEYGLTIRSEYHEYTEVRLRLPLRCGS</sequence>
<dbReference type="InterPro" id="IPR050640">
    <property type="entry name" value="Bact_2-comp_sensor_kinase"/>
</dbReference>
<evidence type="ECO:0000256" key="3">
    <source>
        <dbReference type="ARBA" id="ARBA00022679"/>
    </source>
</evidence>